<accession>A0A060SSJ1</accession>
<evidence type="ECO:0000313" key="2">
    <source>
        <dbReference type="EMBL" id="CDO75418.1"/>
    </source>
</evidence>
<protein>
    <recommendedName>
        <fullName evidence="1">Fungal-type protein kinase domain-containing protein</fullName>
    </recommendedName>
</protein>
<keyword evidence="3" id="KW-1185">Reference proteome</keyword>
<dbReference type="HOGENOM" id="CLU_456453_0_0_1"/>
<dbReference type="Pfam" id="PF17667">
    <property type="entry name" value="Pkinase_fungal"/>
    <property type="match status" value="1"/>
</dbReference>
<gene>
    <name evidence="2" type="ORF">BN946_scf184916.g2</name>
</gene>
<comment type="caution">
    <text evidence="2">The sequence shown here is derived from an EMBL/GenBank/DDBJ whole genome shotgun (WGS) entry which is preliminary data.</text>
</comment>
<dbReference type="EMBL" id="CCBP010000271">
    <property type="protein sequence ID" value="CDO75418.1"/>
    <property type="molecule type" value="Genomic_DNA"/>
</dbReference>
<dbReference type="STRING" id="5643.A0A060SSJ1"/>
<name>A0A060SSJ1_PYCCI</name>
<reference evidence="2" key="1">
    <citation type="submission" date="2014-01" db="EMBL/GenBank/DDBJ databases">
        <title>The genome of the white-rot fungus Pycnoporus cinnabarinus: a basidiomycete model with a versatile arsenal for lignocellulosic biomass breakdown.</title>
        <authorList>
            <person name="Levasseur A."/>
            <person name="Lomascolo A."/>
            <person name="Ruiz-Duenas F.J."/>
            <person name="Uzan E."/>
            <person name="Piumi F."/>
            <person name="Kues U."/>
            <person name="Ram A.F.J."/>
            <person name="Murat C."/>
            <person name="Haon M."/>
            <person name="Benoit I."/>
            <person name="Arfi Y."/>
            <person name="Chevret D."/>
            <person name="Drula E."/>
            <person name="Kwon M.J."/>
            <person name="Gouret P."/>
            <person name="Lesage-Meessen L."/>
            <person name="Lombard V."/>
            <person name="Mariette J."/>
            <person name="Noirot C."/>
            <person name="Park J."/>
            <person name="Patyshakuliyeva A."/>
            <person name="Wieneger R.A.B."/>
            <person name="Wosten H.A.B."/>
            <person name="Martin F."/>
            <person name="Coutinho P.M."/>
            <person name="de Vries R."/>
            <person name="Martinez A.T."/>
            <person name="Klopp C."/>
            <person name="Pontarotti P."/>
            <person name="Henrissat B."/>
            <person name="Record E."/>
        </authorList>
    </citation>
    <scope>NUCLEOTIDE SEQUENCE [LARGE SCALE GENOMIC DNA]</scope>
    <source>
        <strain evidence="2">BRFM137</strain>
    </source>
</reference>
<dbReference type="AlphaFoldDB" id="A0A060SSJ1"/>
<organism evidence="2 3">
    <name type="scientific">Pycnoporus cinnabarinus</name>
    <name type="common">Cinnabar-red polypore</name>
    <name type="synonym">Trametes cinnabarina</name>
    <dbReference type="NCBI Taxonomy" id="5643"/>
    <lineage>
        <taxon>Eukaryota</taxon>
        <taxon>Fungi</taxon>
        <taxon>Dikarya</taxon>
        <taxon>Basidiomycota</taxon>
        <taxon>Agaricomycotina</taxon>
        <taxon>Agaricomycetes</taxon>
        <taxon>Polyporales</taxon>
        <taxon>Polyporaceae</taxon>
        <taxon>Trametes</taxon>
    </lineage>
</organism>
<evidence type="ECO:0000313" key="3">
    <source>
        <dbReference type="Proteomes" id="UP000029665"/>
    </source>
</evidence>
<evidence type="ECO:0000259" key="1">
    <source>
        <dbReference type="Pfam" id="PF17667"/>
    </source>
</evidence>
<dbReference type="SUPFAM" id="SSF56112">
    <property type="entry name" value="Protein kinase-like (PK-like)"/>
    <property type="match status" value="1"/>
</dbReference>
<dbReference type="InterPro" id="IPR011009">
    <property type="entry name" value="Kinase-like_dom_sf"/>
</dbReference>
<dbReference type="OrthoDB" id="2742759at2759"/>
<sequence>MPVEAFLNAFMFREQIGQDGMPSPAGAFQAVATAIQQKKQNGQGLKERDLYEPLHRSFCFSVMLSMTCARLARWDRAGAIVTESFDIITQPDYLCLFFWCFARLSDAARGYDSTVEPALEKEADLFERSVQAHLKSQLVDTGLDPKKLKTYLNIHYKQNCVTVIRAQSAVPGGNNGPLHSHRLLLSRPICAPLFLSGRCSRTYWAVDVGDGSDVTSTIIRDVWLLKDTWRISGSSAPGSQAFDEEELEGTIMQNLSSRGVRHIPPVADHWDVTVFGDVQSTVTQEYLNADWVTKGGDYRLSETQVVRRVHYRLLLKVAGFDFLHVASTDELLHGSYDAFRGLVDAFEKGNRLHRDIHPGNIILYQNPLPTGSPSGTRKGYLIDWENSSAINASASTPPFGTSMRQDYGPSQLQWQFLSYALASRRKMTHEIVDDMESILYVVIYCGLLRLRCKLAEDREGLLTVLQTLFDTSLVIGGEKKGGTGKLVEIITMELSKTIKWTSTALWQWVVGVYNLRKTAIFLSDWSTSEWNPRSLNRFWTEFFQQHPSLPRDDHSPNVWPGEVYFSRVAPRLALGMVLEGPARDQTSAFGYKRVGSWD</sequence>
<dbReference type="InterPro" id="IPR040976">
    <property type="entry name" value="Pkinase_fungal"/>
</dbReference>
<feature type="domain" description="Fungal-type protein kinase" evidence="1">
    <location>
        <begin position="55"/>
        <end position="444"/>
    </location>
</feature>
<proteinExistence type="predicted"/>
<dbReference type="Proteomes" id="UP000029665">
    <property type="component" value="Unassembled WGS sequence"/>
</dbReference>
<dbReference type="PANTHER" id="PTHR38248">
    <property type="entry name" value="FUNK1 6"/>
    <property type="match status" value="1"/>
</dbReference>
<dbReference type="PANTHER" id="PTHR38248:SF2">
    <property type="entry name" value="FUNK1 11"/>
    <property type="match status" value="1"/>
</dbReference>